<dbReference type="InterPro" id="IPR009495">
    <property type="entry name" value="NrsF"/>
</dbReference>
<dbReference type="Pfam" id="PF06532">
    <property type="entry name" value="NrsF"/>
    <property type="match status" value="1"/>
</dbReference>
<feature type="transmembrane region" description="Helical" evidence="1">
    <location>
        <begin position="122"/>
        <end position="145"/>
    </location>
</feature>
<feature type="transmembrane region" description="Helical" evidence="1">
    <location>
        <begin position="89"/>
        <end position="110"/>
    </location>
</feature>
<evidence type="ECO:0000313" key="3">
    <source>
        <dbReference type="Proteomes" id="UP000264310"/>
    </source>
</evidence>
<feature type="transmembrane region" description="Helical" evidence="1">
    <location>
        <begin position="58"/>
        <end position="77"/>
    </location>
</feature>
<reference evidence="2 3" key="1">
    <citation type="submission" date="2018-08" db="EMBL/GenBank/DDBJ databases">
        <title>Fulvimarina sp. 85, whole genome shotgun sequence.</title>
        <authorList>
            <person name="Tuo L."/>
        </authorList>
    </citation>
    <scope>NUCLEOTIDE SEQUENCE [LARGE SCALE GENOMIC DNA]</scope>
    <source>
        <strain evidence="2 3">85</strain>
    </source>
</reference>
<proteinExistence type="predicted"/>
<dbReference type="AlphaFoldDB" id="A0A371X0X9"/>
<name>A0A371X0X9_9HYPH</name>
<keyword evidence="1" id="KW-0812">Transmembrane</keyword>
<accession>A0A371X0X9</accession>
<dbReference type="EMBL" id="QURL01000005">
    <property type="protein sequence ID" value="RFC62881.1"/>
    <property type="molecule type" value="Genomic_DNA"/>
</dbReference>
<keyword evidence="1" id="KW-1133">Transmembrane helix</keyword>
<feature type="transmembrane region" description="Helical" evidence="1">
    <location>
        <begin position="157"/>
        <end position="176"/>
    </location>
</feature>
<feature type="transmembrane region" description="Helical" evidence="1">
    <location>
        <begin position="188"/>
        <end position="209"/>
    </location>
</feature>
<comment type="caution">
    <text evidence="2">The sequence shown here is derived from an EMBL/GenBank/DDBJ whole genome shotgun (WGS) entry which is preliminary data.</text>
</comment>
<dbReference type="Proteomes" id="UP000264310">
    <property type="component" value="Unassembled WGS sequence"/>
</dbReference>
<keyword evidence="3" id="KW-1185">Reference proteome</keyword>
<sequence length="211" mass="22064">MRTEDLIARLSADGARNPAISVTSWRWMAAGAAMAAGLALFATLGIRPDFMSALGSVWFVFKFVLSALVAVFALSAVRDLASPTGSGRGMLRLAAPAVLLVLAVAFELSATPSDRWVSLLSFSNGATCMVVVPLLGLVPLGLFLYASYERAPVRPALQGALCGLAAAGFASFFYAARCTNDSPLFVATWYSLAALVLVALGAVAGSKLLRW</sequence>
<evidence type="ECO:0000256" key="1">
    <source>
        <dbReference type="SAM" id="Phobius"/>
    </source>
</evidence>
<gene>
    <name evidence="2" type="ORF">DYI37_13050</name>
</gene>
<dbReference type="RefSeq" id="WP_116683696.1">
    <property type="nucleotide sequence ID" value="NZ_QURL01000005.1"/>
</dbReference>
<protein>
    <submittedName>
        <fullName evidence="2">DUF1109 family protein</fullName>
    </submittedName>
</protein>
<feature type="transmembrane region" description="Helical" evidence="1">
    <location>
        <begin position="25"/>
        <end position="46"/>
    </location>
</feature>
<evidence type="ECO:0000313" key="2">
    <source>
        <dbReference type="EMBL" id="RFC62881.1"/>
    </source>
</evidence>
<keyword evidence="1" id="KW-0472">Membrane</keyword>
<organism evidence="2 3">
    <name type="scientific">Fulvimarina endophytica</name>
    <dbReference type="NCBI Taxonomy" id="2293836"/>
    <lineage>
        <taxon>Bacteria</taxon>
        <taxon>Pseudomonadati</taxon>
        <taxon>Pseudomonadota</taxon>
        <taxon>Alphaproteobacteria</taxon>
        <taxon>Hyphomicrobiales</taxon>
        <taxon>Aurantimonadaceae</taxon>
        <taxon>Fulvimarina</taxon>
    </lineage>
</organism>